<reference evidence="1" key="2">
    <citation type="journal article" date="2012" name="PLoS ONE">
        <title>A Deeply Branching Thermophilic Bacterium with an Ancient Acetyl-CoA Pathway Dominates a Subsurface Ecosystem.</title>
        <authorList>
            <person name="Takami H."/>
            <person name="Noguchi H."/>
            <person name="Takaki Y."/>
            <person name="Uchiyama I."/>
            <person name="Toyoda A."/>
            <person name="Nishi S."/>
            <person name="Chee G.-J."/>
            <person name="Arai W."/>
            <person name="Nunoura T."/>
            <person name="Itoh T."/>
            <person name="Hattori M."/>
            <person name="Takai K."/>
        </authorList>
    </citation>
    <scope>NUCLEOTIDE SEQUENCE</scope>
</reference>
<organism evidence="1">
    <name type="scientific">Acetithermum autotrophicum</name>
    <dbReference type="NCBI Taxonomy" id="1446466"/>
    <lineage>
        <taxon>Bacteria</taxon>
        <taxon>Candidatus Bipolaricaulota</taxon>
        <taxon>Candidatus Acetithermum</taxon>
    </lineage>
</organism>
<reference evidence="1" key="1">
    <citation type="journal article" date="2005" name="Environ. Microbiol.">
        <title>Genetic and functional properties of uncultivated thermophilic crenarchaeotes from a subsurface gold mine as revealed by analysis of genome fragments.</title>
        <authorList>
            <person name="Nunoura T."/>
            <person name="Hirayama H."/>
            <person name="Takami H."/>
            <person name="Oida H."/>
            <person name="Nishi S."/>
            <person name="Shimamura S."/>
            <person name="Suzuki Y."/>
            <person name="Inagaki F."/>
            <person name="Takai K."/>
            <person name="Nealson K.H."/>
            <person name="Horikoshi K."/>
        </authorList>
    </citation>
    <scope>NUCLEOTIDE SEQUENCE</scope>
</reference>
<dbReference type="EMBL" id="AP011801">
    <property type="protein sequence ID" value="BAL58650.1"/>
    <property type="molecule type" value="Genomic_DNA"/>
</dbReference>
<protein>
    <submittedName>
        <fullName evidence="1">Hypothetical conserved protein</fullName>
    </submittedName>
</protein>
<proteinExistence type="predicted"/>
<accession>H5SRD3</accession>
<name>H5SRD3_ACEAU</name>
<sequence>MIKQMVRQPQPGVFLLYTVQGGRPRFLGRDDKDVRDKLLKWLGRSYRYFQFDYCQTPEEAFRRQCELYHQLKQDLDNTRHPERPDGTEWRCPLCDFYE</sequence>
<evidence type="ECO:0000313" key="1">
    <source>
        <dbReference type="EMBL" id="BAL58650.1"/>
    </source>
</evidence>
<gene>
    <name evidence="1" type="ORF">HGMM_OP2C198</name>
</gene>
<dbReference type="AlphaFoldDB" id="H5SRD3"/>